<dbReference type="InterPro" id="IPR016166">
    <property type="entry name" value="FAD-bd_PCMH"/>
</dbReference>
<keyword evidence="5" id="KW-0560">Oxidoreductase</keyword>
<comment type="caution">
    <text evidence="7">The sequence shown here is derived from an EMBL/GenBank/DDBJ whole genome shotgun (WGS) entry which is preliminary data.</text>
</comment>
<protein>
    <submittedName>
        <fullName evidence="7">Glycolate oxidase subunit GlcD</fullName>
    </submittedName>
</protein>
<keyword evidence="4" id="KW-0274">FAD</keyword>
<reference evidence="7 8" key="1">
    <citation type="submission" date="2016-09" db="EMBL/GenBank/DDBJ databases">
        <title>Draft genome sequence for the type strain of Desulfuribacillus alkaliarsenatis AHT28, an obligately anaerobic, sulfidogenic bacterium isolated from Russian soda lake sediments.</title>
        <authorList>
            <person name="Abin C.A."/>
            <person name="Hollibaugh J.T."/>
        </authorList>
    </citation>
    <scope>NUCLEOTIDE SEQUENCE [LARGE SCALE GENOMIC DNA]</scope>
    <source>
        <strain evidence="7 8">AHT28</strain>
    </source>
</reference>
<keyword evidence="8" id="KW-1185">Reference proteome</keyword>
<evidence type="ECO:0000256" key="1">
    <source>
        <dbReference type="ARBA" id="ARBA00001974"/>
    </source>
</evidence>
<dbReference type="InterPro" id="IPR016164">
    <property type="entry name" value="FAD-linked_Oxase-like_C"/>
</dbReference>
<dbReference type="InterPro" id="IPR051914">
    <property type="entry name" value="FAD-linked_OxidoTrans_Type4"/>
</dbReference>
<dbReference type="InterPro" id="IPR016171">
    <property type="entry name" value="Vanillyl_alc_oxidase_C-sub2"/>
</dbReference>
<evidence type="ECO:0000313" key="7">
    <source>
        <dbReference type="EMBL" id="OEF95572.1"/>
    </source>
</evidence>
<dbReference type="Gene3D" id="1.10.45.10">
    <property type="entry name" value="Vanillyl-alcohol Oxidase, Chain A, domain 4"/>
    <property type="match status" value="1"/>
</dbReference>
<dbReference type="RefSeq" id="WP_069644385.1">
    <property type="nucleotide sequence ID" value="NZ_MIJE01000036.1"/>
</dbReference>
<dbReference type="Gene3D" id="3.30.465.10">
    <property type="match status" value="1"/>
</dbReference>
<dbReference type="Proteomes" id="UP000094296">
    <property type="component" value="Unassembled WGS sequence"/>
</dbReference>
<dbReference type="FunFam" id="3.30.70.2740:FF:000001">
    <property type="entry name" value="D-lactate dehydrogenase mitochondrial"/>
    <property type="match status" value="1"/>
</dbReference>
<dbReference type="InterPro" id="IPR016169">
    <property type="entry name" value="FAD-bd_PCMH_sub2"/>
</dbReference>
<evidence type="ECO:0000313" key="8">
    <source>
        <dbReference type="Proteomes" id="UP000094296"/>
    </source>
</evidence>
<evidence type="ECO:0000256" key="4">
    <source>
        <dbReference type="ARBA" id="ARBA00022827"/>
    </source>
</evidence>
<dbReference type="Pfam" id="PF02913">
    <property type="entry name" value="FAD-oxidase_C"/>
    <property type="match status" value="1"/>
</dbReference>
<dbReference type="InterPro" id="IPR036318">
    <property type="entry name" value="FAD-bd_PCMH-like_sf"/>
</dbReference>
<evidence type="ECO:0000256" key="3">
    <source>
        <dbReference type="ARBA" id="ARBA00022630"/>
    </source>
</evidence>
<dbReference type="GO" id="GO:0071949">
    <property type="term" value="F:FAD binding"/>
    <property type="evidence" value="ECO:0007669"/>
    <property type="project" value="InterPro"/>
</dbReference>
<keyword evidence="3" id="KW-0285">Flavoprotein</keyword>
<dbReference type="InterPro" id="IPR006094">
    <property type="entry name" value="Oxid_FAD_bind_N"/>
</dbReference>
<evidence type="ECO:0000259" key="6">
    <source>
        <dbReference type="PROSITE" id="PS51387"/>
    </source>
</evidence>
<dbReference type="SUPFAM" id="SSF56176">
    <property type="entry name" value="FAD-binding/transporter-associated domain-like"/>
    <property type="match status" value="1"/>
</dbReference>
<name>A0A1E5FYC5_9FIRM</name>
<accession>A0A1E5FYC5</accession>
<evidence type="ECO:0000256" key="2">
    <source>
        <dbReference type="ARBA" id="ARBA00008000"/>
    </source>
</evidence>
<dbReference type="PANTHER" id="PTHR42934:SF2">
    <property type="entry name" value="GLYCOLATE OXIDASE SUBUNIT GLCD"/>
    <property type="match status" value="1"/>
</dbReference>
<evidence type="ECO:0000256" key="5">
    <source>
        <dbReference type="ARBA" id="ARBA00023002"/>
    </source>
</evidence>
<dbReference type="AlphaFoldDB" id="A0A1E5FYC5"/>
<dbReference type="GO" id="GO:0016491">
    <property type="term" value="F:oxidoreductase activity"/>
    <property type="evidence" value="ECO:0007669"/>
    <property type="project" value="UniProtKB-KW"/>
</dbReference>
<dbReference type="Gene3D" id="3.30.70.2740">
    <property type="match status" value="1"/>
</dbReference>
<comment type="similarity">
    <text evidence="2">Belongs to the FAD-binding oxidoreductase/transferase type 4 family.</text>
</comment>
<feature type="domain" description="FAD-binding PCMH-type" evidence="6">
    <location>
        <begin position="37"/>
        <end position="216"/>
    </location>
</feature>
<dbReference type="PANTHER" id="PTHR42934">
    <property type="entry name" value="GLYCOLATE OXIDASE SUBUNIT GLCD"/>
    <property type="match status" value="1"/>
</dbReference>
<dbReference type="PROSITE" id="PS51387">
    <property type="entry name" value="FAD_PCMH"/>
    <property type="match status" value="1"/>
</dbReference>
<dbReference type="InterPro" id="IPR004113">
    <property type="entry name" value="FAD-bd_oxidored_4_C"/>
</dbReference>
<sequence length="461" mass="49825">MNQKLINELISAIGSDNVLYEDADLVSYSYDATPDMPSQQPDAVVTPETTEHVIEIAKIADKYNIPIYTRGAGTNLSGGTIPIDKGIVLLMVKMDKIIEVDAENLTATVEPGVIIQDLNDAVSKHGLIYPPDPGTVKTATMGGSVAENSGGLRGLKYGVTKHYIMGLEIVLADGKLVKFGGKTVKNVTAYDFVKLFTGSEGTLGIITKIIVKLIPAPETRKSMLASFKTLDDAGNAVSSIVAGKVIPATLEILDNTTINVVENYVKAGLPTDAEAVLLIEVDGIPEVVEKEAKVVEEVVKNNNGDIQIAQTDAERDKLWAARRAALPALAQVSPTTVLEDATVPRSEITAMLRELKRIAEKYDLRIGTFGHAGDGNLHPTILTDERNEEEMKRVHKAVDEIFEAALKLGGTLTGEHGIGMAKMRYLGWELGEEGLEVMRKVKEALDPKYLLNPGKMVQRSE</sequence>
<gene>
    <name evidence="7" type="ORF">BHF68_11995</name>
</gene>
<comment type="cofactor">
    <cofactor evidence="1">
        <name>FAD</name>
        <dbReference type="ChEBI" id="CHEBI:57692"/>
    </cofactor>
</comment>
<proteinExistence type="inferred from homology"/>
<dbReference type="SUPFAM" id="SSF55103">
    <property type="entry name" value="FAD-linked oxidases, C-terminal domain"/>
    <property type="match status" value="1"/>
</dbReference>
<dbReference type="FunFam" id="1.10.45.10:FF:000001">
    <property type="entry name" value="D-lactate dehydrogenase mitochondrial"/>
    <property type="match status" value="1"/>
</dbReference>
<organism evidence="7 8">
    <name type="scientific">Desulfuribacillus alkaliarsenatis</name>
    <dbReference type="NCBI Taxonomy" id="766136"/>
    <lineage>
        <taxon>Bacteria</taxon>
        <taxon>Bacillati</taxon>
        <taxon>Bacillota</taxon>
        <taxon>Desulfuribacillia</taxon>
        <taxon>Desulfuribacillales</taxon>
        <taxon>Desulfuribacillaceae</taxon>
        <taxon>Desulfuribacillus</taxon>
    </lineage>
</organism>
<dbReference type="Pfam" id="PF01565">
    <property type="entry name" value="FAD_binding_4"/>
    <property type="match status" value="1"/>
</dbReference>
<dbReference type="OrthoDB" id="9767256at2"/>
<dbReference type="EMBL" id="MIJE01000036">
    <property type="protein sequence ID" value="OEF95572.1"/>
    <property type="molecule type" value="Genomic_DNA"/>
</dbReference>
<dbReference type="STRING" id="766136.BHF68_11995"/>